<evidence type="ECO:0000256" key="3">
    <source>
        <dbReference type="ARBA" id="ARBA00022884"/>
    </source>
</evidence>
<keyword evidence="2 7" id="KW-0699">rRNA-binding</keyword>
<dbReference type="NCBIfam" id="TIGR00029">
    <property type="entry name" value="S20"/>
    <property type="match status" value="1"/>
</dbReference>
<evidence type="ECO:0000256" key="4">
    <source>
        <dbReference type="ARBA" id="ARBA00022980"/>
    </source>
</evidence>
<dbReference type="GO" id="GO:0005829">
    <property type="term" value="C:cytosol"/>
    <property type="evidence" value="ECO:0007669"/>
    <property type="project" value="TreeGrafter"/>
</dbReference>
<evidence type="ECO:0000256" key="7">
    <source>
        <dbReference type="HAMAP-Rule" id="MF_00500"/>
    </source>
</evidence>
<evidence type="ECO:0000256" key="5">
    <source>
        <dbReference type="ARBA" id="ARBA00023274"/>
    </source>
</evidence>
<dbReference type="EMBL" id="LCMJ01000029">
    <property type="protein sequence ID" value="KKU34617.1"/>
    <property type="molecule type" value="Genomic_DNA"/>
</dbReference>
<comment type="caution">
    <text evidence="8">The sequence shown here is derived from an EMBL/GenBank/DDBJ whole genome shotgun (WGS) entry which is preliminary data.</text>
</comment>
<evidence type="ECO:0000256" key="1">
    <source>
        <dbReference type="ARBA" id="ARBA00007634"/>
    </source>
</evidence>
<dbReference type="GO" id="GO:0006412">
    <property type="term" value="P:translation"/>
    <property type="evidence" value="ECO:0007669"/>
    <property type="project" value="UniProtKB-UniRule"/>
</dbReference>
<evidence type="ECO:0000256" key="6">
    <source>
        <dbReference type="ARBA" id="ARBA00035136"/>
    </source>
</evidence>
<dbReference type="Proteomes" id="UP000034067">
    <property type="component" value="Unassembled WGS sequence"/>
</dbReference>
<dbReference type="HAMAP" id="MF_00500">
    <property type="entry name" value="Ribosomal_bS20"/>
    <property type="match status" value="1"/>
</dbReference>
<reference evidence="8 9" key="1">
    <citation type="journal article" date="2015" name="Nature">
        <title>rRNA introns, odd ribosomes, and small enigmatic genomes across a large radiation of phyla.</title>
        <authorList>
            <person name="Brown C.T."/>
            <person name="Hug L.A."/>
            <person name="Thomas B.C."/>
            <person name="Sharon I."/>
            <person name="Castelle C.J."/>
            <person name="Singh A."/>
            <person name="Wilkins M.J."/>
            <person name="Williams K.H."/>
            <person name="Banfield J.F."/>
        </authorList>
    </citation>
    <scope>NUCLEOTIDE SEQUENCE [LARGE SCALE GENOMIC DNA]</scope>
</reference>
<protein>
    <recommendedName>
        <fullName evidence="6 7">Small ribosomal subunit protein bS20</fullName>
    </recommendedName>
</protein>
<dbReference type="Pfam" id="PF01649">
    <property type="entry name" value="Ribosomal_S20p"/>
    <property type="match status" value="1"/>
</dbReference>
<gene>
    <name evidence="7" type="primary">rpsT</name>
    <name evidence="8" type="ORF">UX48_C0029G0010</name>
</gene>
<comment type="function">
    <text evidence="7">Binds directly to 16S ribosomal RNA.</text>
</comment>
<evidence type="ECO:0000256" key="2">
    <source>
        <dbReference type="ARBA" id="ARBA00022730"/>
    </source>
</evidence>
<dbReference type="InterPro" id="IPR002583">
    <property type="entry name" value="Ribosomal_bS20"/>
</dbReference>
<dbReference type="AlphaFoldDB" id="A0A0G1PPN8"/>
<organism evidence="8 9">
    <name type="scientific">Candidatus Azambacteria bacterium GW2011_GWB1_46_27</name>
    <dbReference type="NCBI Taxonomy" id="1618617"/>
    <lineage>
        <taxon>Bacteria</taxon>
        <taxon>Candidatus Azamiibacteriota</taxon>
    </lineage>
</organism>
<evidence type="ECO:0000313" key="8">
    <source>
        <dbReference type="EMBL" id="KKU34617.1"/>
    </source>
</evidence>
<dbReference type="SUPFAM" id="SSF46992">
    <property type="entry name" value="Ribosomal protein S20"/>
    <property type="match status" value="1"/>
</dbReference>
<dbReference type="InterPro" id="IPR036510">
    <property type="entry name" value="Ribosomal_bS20_sf"/>
</dbReference>
<proteinExistence type="inferred from homology"/>
<keyword evidence="3 7" id="KW-0694">RNA-binding</keyword>
<dbReference type="GO" id="GO:0015935">
    <property type="term" value="C:small ribosomal subunit"/>
    <property type="evidence" value="ECO:0007669"/>
    <property type="project" value="TreeGrafter"/>
</dbReference>
<comment type="similarity">
    <text evidence="1 7">Belongs to the bacterial ribosomal protein bS20 family.</text>
</comment>
<dbReference type="Gene3D" id="1.20.58.110">
    <property type="entry name" value="Ribosomal protein S20"/>
    <property type="match status" value="1"/>
</dbReference>
<name>A0A0G1PPN8_9BACT</name>
<accession>A0A0G1PPN8</accession>
<keyword evidence="5 7" id="KW-0687">Ribonucleoprotein</keyword>
<dbReference type="PANTHER" id="PTHR33398">
    <property type="entry name" value="30S RIBOSOMAL PROTEIN S20"/>
    <property type="match status" value="1"/>
</dbReference>
<sequence length="89" mass="10004">MPITKAAQKALRQSKKRRITNIVRKEALKKAIKEFRGLLGEKKTEEAKKMLAGVYKVLDKSTKTNIIKANTASRIKARLTRGLNKLAAK</sequence>
<dbReference type="GO" id="GO:0003735">
    <property type="term" value="F:structural constituent of ribosome"/>
    <property type="evidence" value="ECO:0007669"/>
    <property type="project" value="InterPro"/>
</dbReference>
<evidence type="ECO:0000313" key="9">
    <source>
        <dbReference type="Proteomes" id="UP000034067"/>
    </source>
</evidence>
<dbReference type="GO" id="GO:0070181">
    <property type="term" value="F:small ribosomal subunit rRNA binding"/>
    <property type="evidence" value="ECO:0007669"/>
    <property type="project" value="TreeGrafter"/>
</dbReference>
<dbReference type="PANTHER" id="PTHR33398:SF1">
    <property type="entry name" value="SMALL RIBOSOMAL SUBUNIT PROTEIN BS20C"/>
    <property type="match status" value="1"/>
</dbReference>
<keyword evidence="4 7" id="KW-0689">Ribosomal protein</keyword>